<dbReference type="RefSeq" id="WP_308458794.1">
    <property type="nucleotide sequence ID" value="NZ_JAJEPS010000002.1"/>
</dbReference>
<organism evidence="2 3">
    <name type="scientific">Hominiventricola filiformis</name>
    <dbReference type="NCBI Taxonomy" id="2885352"/>
    <lineage>
        <taxon>Bacteria</taxon>
        <taxon>Bacillati</taxon>
        <taxon>Bacillota</taxon>
        <taxon>Clostridia</taxon>
        <taxon>Lachnospirales</taxon>
        <taxon>Lachnospiraceae</taxon>
        <taxon>Hominiventricola</taxon>
    </lineage>
</organism>
<accession>A0AAE3DBH3</accession>
<feature type="transmembrane region" description="Helical" evidence="1">
    <location>
        <begin position="133"/>
        <end position="157"/>
    </location>
</feature>
<proteinExistence type="predicted"/>
<keyword evidence="3" id="KW-1185">Reference proteome</keyword>
<gene>
    <name evidence="2" type="ORF">LKD36_04025</name>
</gene>
<feature type="transmembrane region" description="Helical" evidence="1">
    <location>
        <begin position="277"/>
        <end position="294"/>
    </location>
</feature>
<evidence type="ECO:0000313" key="2">
    <source>
        <dbReference type="EMBL" id="MCC2125344.1"/>
    </source>
</evidence>
<dbReference type="EMBL" id="JAJEPS010000002">
    <property type="protein sequence ID" value="MCC2125344.1"/>
    <property type="molecule type" value="Genomic_DNA"/>
</dbReference>
<feature type="transmembrane region" description="Helical" evidence="1">
    <location>
        <begin position="319"/>
        <end position="336"/>
    </location>
</feature>
<dbReference type="Proteomes" id="UP001198220">
    <property type="component" value="Unassembled WGS sequence"/>
</dbReference>
<feature type="transmembrane region" description="Helical" evidence="1">
    <location>
        <begin position="27"/>
        <end position="45"/>
    </location>
</feature>
<name>A0AAE3DBH3_9FIRM</name>
<keyword evidence="1" id="KW-0812">Transmembrane</keyword>
<comment type="caution">
    <text evidence="2">The sequence shown here is derived from an EMBL/GenBank/DDBJ whole genome shotgun (WGS) entry which is preliminary data.</text>
</comment>
<sequence>MSIYLLVFLLLAAGTLLEYFRPQTKIYAYWICWAAMMGCLCLRFGQGTDYVTYQGLYETIPVAIDLSQGYFCGFYPEIGWRLLSAAFKMFDAPFWVFASTLGLAEMLLLHRFVKRFVQGRTAGLFMLYPVLYLVYMVSGLRQGLAVCLFLGIALPFLMERKWIAYVITIFLTLSFHRVAFAWLVLIPAVYLPVDMMMALSGVSAAGGLILQFGPVEQLLARLIPVYHVQQFLLEGEVSWFAIGERLAAAAVLTILYLWTRKKVDKISPETEALWKTYLCGVCAYLLLCSSSYYASRYGAIFKVVECALVVDLAMGQEKIQRAAAVFFFCLTCLMGLKNLNAMTNEGGYAKLGYHFWNYPYVSIFHQEKIEEYFGYQDRVQVIYDANIEDQELWRLEK</sequence>
<keyword evidence="1" id="KW-0472">Membrane</keyword>
<dbReference type="InterPro" id="IPR049458">
    <property type="entry name" value="EpsG-like"/>
</dbReference>
<protein>
    <submittedName>
        <fullName evidence="2">EpsG family protein</fullName>
    </submittedName>
</protein>
<dbReference type="AlphaFoldDB" id="A0AAE3DBH3"/>
<feature type="transmembrane region" description="Helical" evidence="1">
    <location>
        <begin position="237"/>
        <end position="257"/>
    </location>
</feature>
<evidence type="ECO:0000313" key="3">
    <source>
        <dbReference type="Proteomes" id="UP001198220"/>
    </source>
</evidence>
<feature type="transmembrane region" description="Helical" evidence="1">
    <location>
        <begin position="94"/>
        <end position="113"/>
    </location>
</feature>
<evidence type="ECO:0000256" key="1">
    <source>
        <dbReference type="SAM" id="Phobius"/>
    </source>
</evidence>
<keyword evidence="1" id="KW-1133">Transmembrane helix</keyword>
<feature type="transmembrane region" description="Helical" evidence="1">
    <location>
        <begin position="164"/>
        <end position="190"/>
    </location>
</feature>
<reference evidence="2 3" key="1">
    <citation type="submission" date="2021-10" db="EMBL/GenBank/DDBJ databases">
        <title>Anaerobic single-cell dispensing facilitates the cultivation of human gut bacteria.</title>
        <authorList>
            <person name="Afrizal A."/>
        </authorList>
    </citation>
    <scope>NUCLEOTIDE SEQUENCE [LARGE SCALE GENOMIC DNA]</scope>
    <source>
        <strain evidence="2 3">CLA-AA-H276</strain>
    </source>
</reference>
<dbReference type="Pfam" id="PF14897">
    <property type="entry name" value="EpsG"/>
    <property type="match status" value="1"/>
</dbReference>